<dbReference type="EMBL" id="BGZK01001895">
    <property type="protein sequence ID" value="GBP87936.1"/>
    <property type="molecule type" value="Genomic_DNA"/>
</dbReference>
<proteinExistence type="predicted"/>
<name>A0A4C1ZHF6_EUMVA</name>
<organism evidence="2 3">
    <name type="scientific">Eumeta variegata</name>
    <name type="common">Bagworm moth</name>
    <name type="synonym">Eumeta japonica</name>
    <dbReference type="NCBI Taxonomy" id="151549"/>
    <lineage>
        <taxon>Eukaryota</taxon>
        <taxon>Metazoa</taxon>
        <taxon>Ecdysozoa</taxon>
        <taxon>Arthropoda</taxon>
        <taxon>Hexapoda</taxon>
        <taxon>Insecta</taxon>
        <taxon>Pterygota</taxon>
        <taxon>Neoptera</taxon>
        <taxon>Endopterygota</taxon>
        <taxon>Lepidoptera</taxon>
        <taxon>Glossata</taxon>
        <taxon>Ditrysia</taxon>
        <taxon>Tineoidea</taxon>
        <taxon>Psychidae</taxon>
        <taxon>Oiketicinae</taxon>
        <taxon>Eumeta</taxon>
    </lineage>
</organism>
<dbReference type="AlphaFoldDB" id="A0A4C1ZHF6"/>
<feature type="region of interest" description="Disordered" evidence="1">
    <location>
        <begin position="63"/>
        <end position="88"/>
    </location>
</feature>
<dbReference type="Proteomes" id="UP000299102">
    <property type="component" value="Unassembled WGS sequence"/>
</dbReference>
<evidence type="ECO:0000313" key="2">
    <source>
        <dbReference type="EMBL" id="GBP87936.1"/>
    </source>
</evidence>
<keyword evidence="3" id="KW-1185">Reference proteome</keyword>
<comment type="caution">
    <text evidence="2">The sequence shown here is derived from an EMBL/GenBank/DDBJ whole genome shotgun (WGS) entry which is preliminary data.</text>
</comment>
<reference evidence="2 3" key="1">
    <citation type="journal article" date="2019" name="Commun. Biol.">
        <title>The bagworm genome reveals a unique fibroin gene that provides high tensile strength.</title>
        <authorList>
            <person name="Kono N."/>
            <person name="Nakamura H."/>
            <person name="Ohtoshi R."/>
            <person name="Tomita M."/>
            <person name="Numata K."/>
            <person name="Arakawa K."/>
        </authorList>
    </citation>
    <scope>NUCLEOTIDE SEQUENCE [LARGE SCALE GENOMIC DNA]</scope>
</reference>
<sequence length="88" mass="10101">MSFDLSQIKAIAPCIREHVKLEVIIKDKEPQLPSTRTDCRGRSFILKKVRYTALVYRANEHAGQQRLDDHCSPRTLPTPPKSPICLWS</sequence>
<gene>
    <name evidence="2" type="ORF">EVAR_59013_1</name>
</gene>
<evidence type="ECO:0000313" key="3">
    <source>
        <dbReference type="Proteomes" id="UP000299102"/>
    </source>
</evidence>
<accession>A0A4C1ZHF6</accession>
<protein>
    <submittedName>
        <fullName evidence="2">Uncharacterized protein</fullName>
    </submittedName>
</protein>
<evidence type="ECO:0000256" key="1">
    <source>
        <dbReference type="SAM" id="MobiDB-lite"/>
    </source>
</evidence>